<organism evidence="9 10">
    <name type="scientific">Bremia lactucae</name>
    <name type="common">Lettuce downy mildew</name>
    <dbReference type="NCBI Taxonomy" id="4779"/>
    <lineage>
        <taxon>Eukaryota</taxon>
        <taxon>Sar</taxon>
        <taxon>Stramenopiles</taxon>
        <taxon>Oomycota</taxon>
        <taxon>Peronosporomycetes</taxon>
        <taxon>Peronosporales</taxon>
        <taxon>Peronosporaceae</taxon>
        <taxon>Bremia</taxon>
    </lineage>
</organism>
<reference evidence="9 10" key="1">
    <citation type="journal article" date="2021" name="Genome Biol.">
        <title>AFLAP: assembly-free linkage analysis pipeline using k-mers from genome sequencing data.</title>
        <authorList>
            <person name="Fletcher K."/>
            <person name="Zhang L."/>
            <person name="Gil J."/>
            <person name="Han R."/>
            <person name="Cavanaugh K."/>
            <person name="Michelmore R."/>
        </authorList>
    </citation>
    <scope>NUCLEOTIDE SEQUENCE [LARGE SCALE GENOMIC DNA]</scope>
    <source>
        <strain evidence="9 10">SF5</strain>
    </source>
</reference>
<dbReference type="PROSITE" id="PS50011">
    <property type="entry name" value="PROTEIN_KINASE_DOM"/>
    <property type="match status" value="1"/>
</dbReference>
<evidence type="ECO:0000259" key="8">
    <source>
        <dbReference type="PROSITE" id="PS50011"/>
    </source>
</evidence>
<dbReference type="Gene3D" id="3.30.200.20">
    <property type="entry name" value="Phosphorylase Kinase, domain 1"/>
    <property type="match status" value="1"/>
</dbReference>
<evidence type="ECO:0000256" key="5">
    <source>
        <dbReference type="ARBA" id="ARBA00022840"/>
    </source>
</evidence>
<keyword evidence="1 7" id="KW-0723">Serine/threonine-protein kinase</keyword>
<dbReference type="GeneID" id="94346233"/>
<accession>A0A976FCW7</accession>
<dbReference type="OrthoDB" id="40902at2759"/>
<dbReference type="KEGG" id="blac:94346233"/>
<dbReference type="Gene3D" id="1.10.510.10">
    <property type="entry name" value="Transferase(Phosphotransferase) domain 1"/>
    <property type="match status" value="1"/>
</dbReference>
<dbReference type="Proteomes" id="UP000294530">
    <property type="component" value="Unassembled WGS sequence"/>
</dbReference>
<evidence type="ECO:0000256" key="2">
    <source>
        <dbReference type="ARBA" id="ARBA00022679"/>
    </source>
</evidence>
<gene>
    <name evidence="9" type="ORF">CCR75_002465</name>
</gene>
<dbReference type="InterPro" id="IPR011009">
    <property type="entry name" value="Kinase-like_dom_sf"/>
</dbReference>
<dbReference type="SUPFAM" id="SSF56112">
    <property type="entry name" value="Protein kinase-like (PK-like)"/>
    <property type="match status" value="1"/>
</dbReference>
<evidence type="ECO:0000313" key="9">
    <source>
        <dbReference type="EMBL" id="TDH64748.1"/>
    </source>
</evidence>
<evidence type="ECO:0000256" key="6">
    <source>
        <dbReference type="PROSITE-ProRule" id="PRU10141"/>
    </source>
</evidence>
<dbReference type="CDD" id="cd05117">
    <property type="entry name" value="STKc_CAMK"/>
    <property type="match status" value="1"/>
</dbReference>
<protein>
    <recommendedName>
        <fullName evidence="8">Protein kinase domain-containing protein</fullName>
    </recommendedName>
</protein>
<keyword evidence="3 6" id="KW-0547">Nucleotide-binding</keyword>
<dbReference type="Pfam" id="PF00069">
    <property type="entry name" value="Pkinase"/>
    <property type="match status" value="1"/>
</dbReference>
<comment type="similarity">
    <text evidence="7">Belongs to the protein kinase superfamily.</text>
</comment>
<dbReference type="GO" id="GO:0004674">
    <property type="term" value="F:protein serine/threonine kinase activity"/>
    <property type="evidence" value="ECO:0007669"/>
    <property type="project" value="UniProtKB-KW"/>
</dbReference>
<dbReference type="PROSITE" id="PS00107">
    <property type="entry name" value="PROTEIN_KINASE_ATP"/>
    <property type="match status" value="1"/>
</dbReference>
<comment type="caution">
    <text evidence="9">The sequence shown here is derived from an EMBL/GenBank/DDBJ whole genome shotgun (WGS) entry which is preliminary data.</text>
</comment>
<evidence type="ECO:0000256" key="1">
    <source>
        <dbReference type="ARBA" id="ARBA00022527"/>
    </source>
</evidence>
<dbReference type="FunFam" id="3.30.200.20:FF:000003">
    <property type="entry name" value="Non-specific serine/threonine protein kinase"/>
    <property type="match status" value="1"/>
</dbReference>
<dbReference type="InterPro" id="IPR000719">
    <property type="entry name" value="Prot_kinase_dom"/>
</dbReference>
<dbReference type="InterPro" id="IPR017441">
    <property type="entry name" value="Protein_kinase_ATP_BS"/>
</dbReference>
<feature type="domain" description="Protein kinase" evidence="8">
    <location>
        <begin position="13"/>
        <end position="271"/>
    </location>
</feature>
<dbReference type="RefSeq" id="XP_067814247.1">
    <property type="nucleotide sequence ID" value="XM_067960562.1"/>
</dbReference>
<dbReference type="InterPro" id="IPR008271">
    <property type="entry name" value="Ser/Thr_kinase_AS"/>
</dbReference>
<dbReference type="SMART" id="SM00220">
    <property type="entry name" value="S_TKc"/>
    <property type="match status" value="1"/>
</dbReference>
<dbReference type="FunFam" id="1.10.510.10:FF:000571">
    <property type="entry name" value="Maternal embryonic leucine zipper kinase"/>
    <property type="match status" value="1"/>
</dbReference>
<sequence>MADQIPPEFLEKYRTGRVIGEGNFSIVKECTNRKTGERFAVKCINKGALNPKDRRNLMQEIEILKHMCHPNIIKLQDVFDEDGRMCYMVMEYAKGGELFDRIIAKEYYSEAEAKKVVKVVAKALRYCHARGVTHRDLKPENLLYADETDNSVIKVADFGFAKLLKEPSNMLTMCGTPGYYAPEIVRKLPYNSKCDIWSLGVITYILLCGFPPFYSESHVEEMQNILNGAFEFIAPYFDKVSQQVKDLICKMLVVQPSKRLTAQEVVDHPWFNDIKEADDDAPMLLVGKAMKETRHLNARSRFRAGVGAVMAVTKTQLLLKAARRLNRKD</sequence>
<name>A0A976FCW7_BRELC</name>
<feature type="binding site" evidence="6">
    <location>
        <position position="42"/>
    </location>
    <ligand>
        <name>ATP</name>
        <dbReference type="ChEBI" id="CHEBI:30616"/>
    </ligand>
</feature>
<dbReference type="PANTHER" id="PTHR24347">
    <property type="entry name" value="SERINE/THREONINE-PROTEIN KINASE"/>
    <property type="match status" value="1"/>
</dbReference>
<dbReference type="AlphaFoldDB" id="A0A976FCW7"/>
<keyword evidence="4" id="KW-0418">Kinase</keyword>
<keyword evidence="5 6" id="KW-0067">ATP-binding</keyword>
<evidence type="ECO:0000313" key="10">
    <source>
        <dbReference type="Proteomes" id="UP000294530"/>
    </source>
</evidence>
<keyword evidence="10" id="KW-1185">Reference proteome</keyword>
<dbReference type="PROSITE" id="PS00108">
    <property type="entry name" value="PROTEIN_KINASE_ST"/>
    <property type="match status" value="1"/>
</dbReference>
<keyword evidence="2" id="KW-0808">Transferase</keyword>
<evidence type="ECO:0000256" key="3">
    <source>
        <dbReference type="ARBA" id="ARBA00022741"/>
    </source>
</evidence>
<dbReference type="GO" id="GO:0005524">
    <property type="term" value="F:ATP binding"/>
    <property type="evidence" value="ECO:0007669"/>
    <property type="project" value="UniProtKB-UniRule"/>
</dbReference>
<dbReference type="EMBL" id="SHOA02000019">
    <property type="protein sequence ID" value="TDH64748.1"/>
    <property type="molecule type" value="Genomic_DNA"/>
</dbReference>
<evidence type="ECO:0000256" key="7">
    <source>
        <dbReference type="RuleBase" id="RU000304"/>
    </source>
</evidence>
<evidence type="ECO:0000256" key="4">
    <source>
        <dbReference type="ARBA" id="ARBA00022777"/>
    </source>
</evidence>
<proteinExistence type="inferred from homology"/>